<name>A0A9N8QYE6_9BURK</name>
<evidence type="ECO:0000313" key="1">
    <source>
        <dbReference type="EMBL" id="CAE6908748.1"/>
    </source>
</evidence>
<keyword evidence="2" id="KW-1185">Reference proteome</keyword>
<comment type="caution">
    <text evidence="1">The sequence shown here is derived from an EMBL/GenBank/DDBJ whole genome shotgun (WGS) entry which is preliminary data.</text>
</comment>
<reference evidence="1" key="1">
    <citation type="submission" date="2021-02" db="EMBL/GenBank/DDBJ databases">
        <authorList>
            <person name="Vanwijnsberghe S."/>
        </authorList>
    </citation>
    <scope>NUCLEOTIDE SEQUENCE</scope>
    <source>
        <strain evidence="1">R-70211</strain>
    </source>
</reference>
<sequence>MEVVGFARDETVDQVRNPYASLRWHYPDQVQRVFLTHATRTSNLRATQDPRVSSAHDTPPGHCLATRLEKVKCLK</sequence>
<dbReference type="Proteomes" id="UP000675121">
    <property type="component" value="Unassembled WGS sequence"/>
</dbReference>
<organism evidence="1 2">
    <name type="scientific">Paraburkholderia domus</name>
    <dbReference type="NCBI Taxonomy" id="2793075"/>
    <lineage>
        <taxon>Bacteria</taxon>
        <taxon>Pseudomonadati</taxon>
        <taxon>Pseudomonadota</taxon>
        <taxon>Betaproteobacteria</taxon>
        <taxon>Burkholderiales</taxon>
        <taxon>Burkholderiaceae</taxon>
        <taxon>Paraburkholderia</taxon>
    </lineage>
</organism>
<proteinExistence type="predicted"/>
<evidence type="ECO:0000313" key="2">
    <source>
        <dbReference type="Proteomes" id="UP000675121"/>
    </source>
</evidence>
<protein>
    <submittedName>
        <fullName evidence="1">Uncharacterized protein</fullName>
    </submittedName>
</protein>
<dbReference type="EMBL" id="CAJNAS010000010">
    <property type="protein sequence ID" value="CAE6908748.1"/>
    <property type="molecule type" value="Genomic_DNA"/>
</dbReference>
<gene>
    <name evidence="1" type="ORF">R70211_03768</name>
</gene>
<accession>A0A9N8QYE6</accession>
<dbReference type="AlphaFoldDB" id="A0A9N8QYE6"/>